<gene>
    <name evidence="2" type="ORF">JKP34_11900</name>
</gene>
<name>A0A937AGB8_9BACT</name>
<feature type="transmembrane region" description="Helical" evidence="1">
    <location>
        <begin position="5"/>
        <end position="24"/>
    </location>
</feature>
<dbReference type="RefSeq" id="WP_201921626.1">
    <property type="nucleotide sequence ID" value="NZ_JAERQG010000003.1"/>
</dbReference>
<dbReference type="Pfam" id="PF10043">
    <property type="entry name" value="DUF2279"/>
    <property type="match status" value="1"/>
</dbReference>
<dbReference type="Proteomes" id="UP000642920">
    <property type="component" value="Unassembled WGS sequence"/>
</dbReference>
<organism evidence="2 3">
    <name type="scientific">Marivirga atlantica</name>
    <dbReference type="NCBI Taxonomy" id="1548457"/>
    <lineage>
        <taxon>Bacteria</taxon>
        <taxon>Pseudomonadati</taxon>
        <taxon>Bacteroidota</taxon>
        <taxon>Cytophagia</taxon>
        <taxon>Cytophagales</taxon>
        <taxon>Marivirgaceae</taxon>
        <taxon>Marivirga</taxon>
    </lineage>
</organism>
<dbReference type="InterPro" id="IPR018736">
    <property type="entry name" value="DUF2279_periplasmic_lipo"/>
</dbReference>
<sequence length="261" mass="30204">MKRLILVESGVYAASIIGLSYIWYDSDNRQSFHFYNDNKQWLQIDKMGHAYTAYHVSSLNAKLFQNAGLSKEKAYLWAGISSSTMMLTIEVFDGLSPDYGASWGDALANSIGAFLPYQELLCGKAYIHPKYSFSPSPFSELRPNVLGENYSEQWLKDYNGQTYWLSTNLNIFSKNNIFPDFLAFSLGYGGDRMVYGDPDENEMNGYDSYRQYYLSLDIDFSSFNTDKKWLKVLYYALNLIKIPLPTLEYNKFGWKFHPIYF</sequence>
<evidence type="ECO:0000313" key="3">
    <source>
        <dbReference type="Proteomes" id="UP000642920"/>
    </source>
</evidence>
<accession>A0A937AGB8</accession>
<protein>
    <submittedName>
        <fullName evidence="2">DUF2279 domain-containing protein</fullName>
    </submittedName>
</protein>
<keyword evidence="3" id="KW-1185">Reference proteome</keyword>
<reference evidence="2" key="1">
    <citation type="submission" date="2021-01" db="EMBL/GenBank/DDBJ databases">
        <title>Marivirga sp. nov., isolated from intertidal surface sediments.</title>
        <authorList>
            <person name="Zhang M."/>
        </authorList>
    </citation>
    <scope>NUCLEOTIDE SEQUENCE</scope>
    <source>
        <strain evidence="2">SM1354</strain>
    </source>
</reference>
<dbReference type="AlphaFoldDB" id="A0A937AGB8"/>
<dbReference type="EMBL" id="JAERQG010000003">
    <property type="protein sequence ID" value="MBL0765959.1"/>
    <property type="molecule type" value="Genomic_DNA"/>
</dbReference>
<proteinExistence type="predicted"/>
<keyword evidence="1" id="KW-0472">Membrane</keyword>
<evidence type="ECO:0000313" key="2">
    <source>
        <dbReference type="EMBL" id="MBL0765959.1"/>
    </source>
</evidence>
<keyword evidence="1" id="KW-0812">Transmembrane</keyword>
<keyword evidence="1" id="KW-1133">Transmembrane helix</keyword>
<comment type="caution">
    <text evidence="2">The sequence shown here is derived from an EMBL/GenBank/DDBJ whole genome shotgun (WGS) entry which is preliminary data.</text>
</comment>
<evidence type="ECO:0000256" key="1">
    <source>
        <dbReference type="SAM" id="Phobius"/>
    </source>
</evidence>